<feature type="domain" description="Fibronectin type-III" evidence="8">
    <location>
        <begin position="872"/>
        <end position="974"/>
    </location>
</feature>
<dbReference type="Gene3D" id="3.30.200.20">
    <property type="entry name" value="Phosphorylase Kinase, domain 1"/>
    <property type="match status" value="1"/>
</dbReference>
<dbReference type="PRINTS" id="PR00014">
    <property type="entry name" value="FNTYPEIII"/>
</dbReference>
<dbReference type="PROSITE" id="PS50853">
    <property type="entry name" value="FN3"/>
    <property type="match status" value="28"/>
</dbReference>
<feature type="compositionally biased region" description="Basic and acidic residues" evidence="5">
    <location>
        <begin position="6317"/>
        <end position="6339"/>
    </location>
</feature>
<feature type="domain" description="Fibronectin type-III" evidence="8">
    <location>
        <begin position="1980"/>
        <end position="2083"/>
    </location>
</feature>
<dbReference type="SUPFAM" id="SSF49265">
    <property type="entry name" value="Fibronectin type III"/>
    <property type="match status" value="17"/>
</dbReference>
<feature type="domain" description="Ig-like" evidence="7">
    <location>
        <begin position="5729"/>
        <end position="5844"/>
    </location>
</feature>
<feature type="domain" description="Fibronectin type-III" evidence="8">
    <location>
        <begin position="2951"/>
        <end position="3052"/>
    </location>
</feature>
<dbReference type="EMBL" id="CABIJS010000110">
    <property type="protein sequence ID" value="VUZ42954.1"/>
    <property type="molecule type" value="Genomic_DNA"/>
</dbReference>
<evidence type="ECO:0000313" key="9">
    <source>
        <dbReference type="EMBL" id="VUZ42954.1"/>
    </source>
</evidence>
<feature type="domain" description="Fibronectin type-III" evidence="8">
    <location>
        <begin position="770"/>
        <end position="866"/>
    </location>
</feature>
<feature type="domain" description="Fibronectin type-III" evidence="8">
    <location>
        <begin position="4644"/>
        <end position="4746"/>
    </location>
</feature>
<feature type="domain" description="Ig-like" evidence="7">
    <location>
        <begin position="5976"/>
        <end position="6067"/>
    </location>
</feature>
<feature type="domain" description="Fibronectin type-III" evidence="8">
    <location>
        <begin position="4268"/>
        <end position="4373"/>
    </location>
</feature>
<proteinExistence type="inferred from homology"/>
<evidence type="ECO:0000256" key="4">
    <source>
        <dbReference type="ARBA" id="ARBA00023319"/>
    </source>
</evidence>
<feature type="domain" description="Fibronectin type-III" evidence="8">
    <location>
        <begin position="3061"/>
        <end position="3162"/>
    </location>
</feature>
<feature type="domain" description="Fibronectin type-III" evidence="8">
    <location>
        <begin position="1880"/>
        <end position="1978"/>
    </location>
</feature>
<feature type="domain" description="Ig-like" evidence="7">
    <location>
        <begin position="5617"/>
        <end position="5722"/>
    </location>
</feature>
<keyword evidence="4" id="KW-0393">Immunoglobulin domain</keyword>
<dbReference type="GO" id="GO:0031430">
    <property type="term" value="C:M band"/>
    <property type="evidence" value="ECO:0007669"/>
    <property type="project" value="TreeGrafter"/>
</dbReference>
<dbReference type="Gene3D" id="2.60.40.10">
    <property type="entry name" value="Immunoglobulins"/>
    <property type="match status" value="38"/>
</dbReference>
<organism evidence="9 10">
    <name type="scientific">Hymenolepis diminuta</name>
    <name type="common">Rat tapeworm</name>
    <dbReference type="NCBI Taxonomy" id="6216"/>
    <lineage>
        <taxon>Eukaryota</taxon>
        <taxon>Metazoa</taxon>
        <taxon>Spiralia</taxon>
        <taxon>Lophotrochozoa</taxon>
        <taxon>Platyhelminthes</taxon>
        <taxon>Cestoda</taxon>
        <taxon>Eucestoda</taxon>
        <taxon>Cyclophyllidea</taxon>
        <taxon>Hymenolepididae</taxon>
        <taxon>Hymenolepis</taxon>
    </lineage>
</organism>
<feature type="domain" description="Fibronectin type-III" evidence="8">
    <location>
        <begin position="1781"/>
        <end position="1876"/>
    </location>
</feature>
<feature type="domain" description="Fibronectin type-III" evidence="8">
    <location>
        <begin position="1408"/>
        <end position="1509"/>
    </location>
</feature>
<dbReference type="InterPro" id="IPR003599">
    <property type="entry name" value="Ig_sub"/>
</dbReference>
<feature type="domain" description="Fibronectin type-III" evidence="8">
    <location>
        <begin position="4396"/>
        <end position="4497"/>
    </location>
</feature>
<feature type="domain" description="Fibronectin type-III" evidence="8">
    <location>
        <begin position="3758"/>
        <end position="3864"/>
    </location>
</feature>
<feature type="domain" description="Fibronectin type-III" evidence="8">
    <location>
        <begin position="2426"/>
        <end position="2530"/>
    </location>
</feature>
<dbReference type="GO" id="GO:0005524">
    <property type="term" value="F:ATP binding"/>
    <property type="evidence" value="ECO:0007669"/>
    <property type="project" value="InterPro"/>
</dbReference>
<feature type="region of interest" description="Disordered" evidence="5">
    <location>
        <begin position="6181"/>
        <end position="6206"/>
    </location>
</feature>
<feature type="domain" description="Fibronectin type-III" evidence="8">
    <location>
        <begin position="1"/>
        <end position="57"/>
    </location>
</feature>
<feature type="domain" description="Ig-like" evidence="7">
    <location>
        <begin position="565"/>
        <end position="664"/>
    </location>
</feature>
<dbReference type="InterPro" id="IPR003598">
    <property type="entry name" value="Ig_sub2"/>
</dbReference>
<dbReference type="CDD" id="cd00063">
    <property type="entry name" value="FN3"/>
    <property type="match status" value="27"/>
</dbReference>
<comment type="similarity">
    <text evidence="1">Belongs to the protein kinase superfamily. CAMK Ser/Thr protein kinase family.</text>
</comment>
<protein>
    <recommendedName>
        <fullName evidence="11">Titin</fullName>
    </recommendedName>
</protein>
<evidence type="ECO:0000256" key="5">
    <source>
        <dbReference type="SAM" id="MobiDB-lite"/>
    </source>
</evidence>
<dbReference type="CDD" id="cd00096">
    <property type="entry name" value="Ig"/>
    <property type="match status" value="1"/>
</dbReference>
<feature type="domain" description="Fibronectin type-III" evidence="8">
    <location>
        <begin position="366"/>
        <end position="460"/>
    </location>
</feature>
<feature type="region of interest" description="Disordered" evidence="5">
    <location>
        <begin position="6316"/>
        <end position="6354"/>
    </location>
</feature>
<dbReference type="InterPro" id="IPR000719">
    <property type="entry name" value="Prot_kinase_dom"/>
</dbReference>
<evidence type="ECO:0000259" key="7">
    <source>
        <dbReference type="PROSITE" id="PS50835"/>
    </source>
</evidence>
<sequence>MRESSMRVASPVATTKELSTPIEDLKIDKTYIFSVAAKNSVGQSDFVEAKPVSTKLDFGPPTQPKNVKAVVEPRKDTPDNQTVKLTWDFPSDVASPKAAPEFILEMKSKDSTRWQEIEMPSKVTETHCDIPAKKMKEYVDYEFRVTAVNKAGKSKPSEPSNAVQVGTPLEFVRELPYLHFTSAPTEPIVLECELSKRPRENLRWFRNGNPLPSRLPSHICIENDKEQTVHRITFTNLTHDDIGEYIAKVENISTIGSIKMEIPPVLRLSDTFGDRITLKAGSSTVIEIPYIAIPKPKVKWTWKSPVKGSQEISPRFKPDTAVLGLTSLPISRVKREDAGDYSVTISNELGDVTVTIHVFVLDKPSPPLNLEVTDNTGDTISVRWEEPEFIGDERGTVLEYIVEMRETAMRSSKLVTKTTELKAKAEGLQVDKSYVFSVAAKNSVGQSDFVETKPISTKLAFGTPATPKNVRAKVTPEKGLPTDQIIELSWDQPLTGSVTPDSKPEYLIEMKQEGTDRWVAISSKVPIKDTTFIIPLEMMAEGKNYQFRVAAKNKAGISQFSEPSPRIQKPVDVVFIRELSDINLEELPSDAVFECEVSKPGMTLKWAKDGVEIKPDYRNIYEIVGEGPSASMVHRLKVSNVGPGDQGVYVAQLVNGLTSSSQLTINSPPTINYEGKKLITITANKSAIVEVPYSGAPAPKVNWSFNGGSLPLGKDIDKAMASTQTIYGLTSLQLRRVDHTAEGRYLVQISNELGKTELEIEVQVLDVPQPVENLKSEMVKGESKTAKVTWEPPKKDGGMPISCYVLEKREGTKRTWTPVGNPSMDTKRIVPDLKPGQTYFFRVLAQNPNGWSEPEETQTPLRVEAASKPPITPDAPKVDDVTSTSCKVTIEPPSSDGGSPITYYHLEKRSNQKGNWVRATKDKIPASDKSRSCTVSITDLIPDNVYEFRVAAENADALTSEFSLPSSRISTKPPFNVPDRPSKPEIVIATENSATINWNPPYDDGGDKVKRYVVQYKTTDGIHWATCEEEPIDCQMTIVKLQPDSEYEFRVAAINSAGISEFSLPSEPYIPQKAVESAKPTVSRPLENVTIVINTPIELECSFKLGEPKATVSWLKDDKPAHKFTTSSPTDRNASLKTNRAQLEDAGIYTCKAENAAGIAATTCRVTVIQKPAVKLEHPRGASEKVTGRISDGKLAGCAQGKLVIEAICEAVPGCEQLIWLHNGQPLLETPRRSIVRSLGDMYLKERPTSPIRTRERLTVNALEQSDTGVYRVEAKNSAGRADAAVTLVVTDRPQPPSSINVTKTRETDSCFIQWQRPVSDGGSKLTQYVVESVIVAPDKAEAIPSFEGNWTIIGKTTPSELEFKARNLKPDVLYAFRVSAENEVGRSEPTEIDTPIMLQSEIQVPDEPLNVTATREGPREATVKWEPPAKFDKRDLIGYVVEAREALDIKSSPPNRWTRVGPSTVRDGTKLHLTDINPNMDIQFRVITRTNTGMSEPSEPTDWLSKPGTDVTKEKTSPTGTDKVDGALGHVPDGTPLEDRRPKNIVEQLLEFKEAIKPKTPTTEESPKIEIKTDKLIKSREGSILRVPLLVKSPVQATVELELESGRPLSSEISLRSVVEQYGDFYYVNLKNLALTDTGHYRVKATNVAGSSCAPFELIVIAPPQTPKGPIEVEEIKPAKGLYDGSTVELTWKPPALREGETPETNVTGYIVERKDGKRKDFGRIMKVKGRDNCTAVVEDLQPGVEYAFKVSAVNDTGISEPLYSGPVTVKSPFDVPGICKGPLECTDKSTTSLVLNWKPPENDGGLPIKKYHLERNEIGSPDGWQPLATVIAPTTSYPVSDLRESIAYRFRVRAVNEQGNGDWLSTETSVSLSRHIGPPSEPEKPLRVAPVDDNTAKLSWRPPFDDGGSPISTYIVEASRTSTGQWEELGTTKDTELKATKLTPDDTYTFRVSARNEAGKTGESLYSVPYKPSAPPTAPGKPTTPFVSHPLEAGQMVLDWGPSPVGGTSGYGPPSEYRVERWEPVKDRWVHVARKSAAEGTTVLVSGLKPGESYKFRVFAENAVGTSEPLEMEKPVLAVSPYSPPSAPGGPMHISEVQKGESVADGSARLSWKEPIDDGGLPLTSYIVQMRYANTTAWHKVTHLQEPSSGDDTDVILPTSTPVTGLKRSTGYYFRVAAINRAGTGPFLESELFEMPEDESCRPKAEWIRVVGKGADSVTVEWLIPHDCRKDHGPKVPHHLALDGFRVYVKDEGLPNAEWKPVTDLDHYMNRLVVGGLSPDKSYYFGVAALNQMGPGEIVSTTEPVSPEAITTVPGQPVGPLVVSDITQDSCVLSWKAPYSDGGVPITGYTIFKREMFRRSKQEVGSVPVTPGSLQRAFEFKVPYLMEGTSYEFQVVAENKNGFSEPLVTAADVHPRKMTEPPGAPRGPLYVRDHDIGEVELAWAPPANTGGLPIKGYKLEMREGRSFTWRTYPNEESIVADSPSVLANPKTVVSGIKPNTEYFFRVSAINSDGIGQPLTATDSYVKRVRLEPPKRVAAKLAPPTETGPSKIEVMWTSPEVPNLNGFSVEMIDTEDIKSKWVPMDFIPKMLNERGGTAYSYRATVPRLQSVYKFRVNAVYPEGKSDWVQSDFVLASEPTKETRVPPPITEAKFVPSAATPGGRIPATLRWESPESGDVESIRGYAVESWDTKRKTWKPVAHVPKEAPRELTFELPPSRPTPLIRITTMGDTTKSTPFEVPLERAKRIERTGEIPSDWIPLPSMTGSIRPEYEPDEELAMARTGAATPMVSEFILQRRQAALDMIRRTTATPKSAGIEREPLERFFTETPLMEPLDLRPAPTTPYPLERLKVTDLGKTTATVEWSGTGDQSGFTVERWRPTSGQWIRLAEVPPTETRYVVPLTDIPQTPRPGEEVTRDLWVRVVPRDEQGRPSAPAFQLEEPISLPGGEFAPSSVWGVDMSPVGGALTPGRPIDVSWRPPSFTGGLPLTGYKLVLINADTEEQKVFIISPKTTTHRLEGLNPQSEYRVSITAVNRMGESLPVTSTVPKLPSLEDQLRRPPAPTGIEFTPIMGSSRESKSGVLSWRPGSRVGAYPTESYVIEKWDSRSKQWVPFKKVRKDVTEITIPHLLDDVVYTFRVRAQNEAGLSEPGVAKEYFSPGKPPEELLFPSGRAPPAPPRGPLVYEPMTSQQRLDLATEQAIKMMEFRWEEPLMSNLFTTPRSYVLEARRVGQQKWSMVGRRPIPEGSRLKVSFGTIPPAITVLADIDLSLPSRQLRPLIGSKLPWLPGEPKDYEYRLLSENEYGVSEPIYMRPPTYTPVARPYSPIKSTAREPVTYAPIEPPRGPISVAPIPSRPLSRRGSEAPDLQSELRLTPDFQISWKPPLSTQNLCGYEISYREPFRSTWKSLGTVDATETSFRIPRTILRELPETLHLGISAVGDSYTRIKPYLSPRLEDTILLPKPKEEDFLPRRELTTPITPAHVSARVVDGPISRPALGVAPRDEVEISWSFPEAKRMPTRPEGYIAFYRELGSQQWQEIDRFPMGRPKETVVLHELPRDTTMFLGVAPLLSGRIGPIVSTPDTIRLPGREPTEKLEPPFERKQLEIRPISAGGVEVTWTPPSKIDDLLALSPGIVPKYELQVRYPGESLWRSISKPAPLDISRKSVLGERPVAFNLHDLHPGDRLELRLLAYPDIGKKPIQVTPEQTYKFISPYDIPAAPRGPLVAERKPILSSRLPAMSPLRKPTGDFDELLYRLSTFPGTPLTHKSIEGHETPVEIVNLSWRPPEDTGGLPITHYLIEQRPYDRHGLTASWLPVMTVPADQTSAQLLPELRRHDAEPSFYRVRAVNAMGPGLPLETSEPITMPTRGRVPLAEKEPIQRLPEAPMGPLRADILPDSMVSLRWEAPKRYTPRRRETPSTPQKYIIEATLADDSTAPWIEVGKVPGTMTTATVRIPTVSLFRPSSSTETPIRPLLYRVRAENKYGYSAPLTARVRPGYKTSASSSRLLQLPDGPVQARILEPQEHYEIGVPPSLELKWAPFVPPAVTPGSVSDRYLPFDYSYNVEYRPVGDLGWRHLATLPLGHERYTFYPPAPTFRDLEHPKSEAYQFRVGVRGPVGMGDYRDSNIVSWNYRVRTPYSMPLTDYEPISIPRAPTDVQFVRARVDTPGEPYMTPTGSIALRWSLPSFKGVSPPEGYVVERWLPDKNTWRTVSHKLEDRGHGVYEATLHALPVDEPHFIRVSTLSGMRPSEPAILPYPIWIPTPQVAARPEPPRHLEVTPILRDRPGFLLAWTPPDIPNIRRATDIPTMSTGYVVEYRPTGGGWKLLADLPSWQTSLETTKIEPGRSYDFRIMSKGPSEPMPSTPTAYRRRTSLYPEAPSTVMSQPLVSGPHTLPKETVPPPSLSGLLDVSAAQGGVQLSWEPPREPPSGYIIELSSLDDRRHLWREISRIPSLDRGVPISNFLIRHLDADKSYRFRVIPYQDDVYGRPVESLRPFRPPSMDEYDLHTYQRPIAVPPPRGPVTIEELPSGQFRLGWRPPTIDLKSPLPGPISYVIEQRIPGRRQWIEISRTPNLSCTLDVDTTSQFRVRTLVSELSNNLRGNEYLIGSDDGPQSDWIRFEDQIIEPTRTEILKRAIRSTPTTPAEVPIPKRLYASHIGPSSVLLEWDYPKLPDHPTSYLYLEQRLIPDSKKDIVQPLWEPIARIPVSRLKTSYEVTDLLPGRSYLFRLIDKYGGIGSSLVQREITLLEPIRTRGGELGGSSLPKGMEYLMMPRSFSTTFNSAPFGGLRFTWLPPESLESYTGKIRYRIEGRSMYDKTDAWRLVAKDIKGNEYTLISTDLEKFIGPQRSREDIRRGVSTDWHFRIIATADGVDSHPKLLSTPVSITTEQERKPLRFVKPNINRDIKCCLGQTLVIIIEIEGSPQPTVSWYLNGIVIYPQIDSNYMLISKAPGVYELRINSIDYIHDGTITCKARNLYEEIEESWRIHIDAPVRFSRTVFLTGQNDHRVISGGDWNVRLPLDVPYHVTDGSRWVHRAWIECIWKPKRISADFALPAERRAIVKISDCGRWLTLDLSEVHVQDEGLYRIWIENEAGRDYFDLRLHVDDKPRAKLGPPTIYPHGPARFLLTWQPPSSDDVVTGTGYRIEYISDKEVDSEDNWRLLGTTTINQNEVVIGSQLKPGERYRFRVRLQNMLGLGPASEPSRFISVDTAEEEIEDRTISRRLYSRELPIQFSSRKFEDRYEVIEELAKSKHAFIYRIKDRESGGYRIAKIMDLGDLSHIPLSRSYTSLADFRASVYTPTTRIRHEADEDRRLRAERELKLLASTHHQNLTELRDVFVDAQRLIWVIDDMLPETLWDQIRNRITITESRAAIIMQQILSLLESMHSRNVAFLGGVDASDIFFADKMRKKIVLGGVPQYYKLTEDKPVRLTFRSTIYVPPELYSSYTRTPSVLPNTEISRATDVWSAGVLLYQMLTGDTEHRPNIEALEKLNLSAELLDFARKVLNPDPTLRPSVSEALKHPWILTERKTVDEIVSESVQRLQDATNNAYKRLLRKIDWSQKMESDETEFVDEMEHEIRKKRRIIEYRKRRRMSWDEHDEEHDYYDDGIAMNVFLRGRGRAPKIVVPMINSEAYEGGETTLKCVLAPPLVGDLLDLTDVSVEWSVNGKIIDFEHATRRMSDKYSAIFDRITGEAKLTVRNLSVYDAGTYVATFRGRFGVISDSANLKIHRGTAPHITPRERTAVMTSEIGAKILRPIVDHTVVAGESLKFRIRVGGIPRPKCTWKRNGIPLDTDPTCRIQEELVSTALGHSNEIICTMEIRHTKPSDAGTYTVSVFNKNGSDSCSAVVNILPERSTGSSIPRFVTGVSNVSAFMGDTITLEAEVEGFPEPQIRWFKDGRMLIVGGRFSTTVTETNSTNHLTCRLIITNCLYEDSGAYVCAATSLSGTAISEATVIVRGGSIISVARRGSEVRMSVARSHPPEFVQRLKSRVVALGDSVRLSASVMATPPANIVWEKDDIPINTDSALSPYQTKNLNGNVELRIEKCTNTELGKYTVIAYNSAGEARSSCHLEKAREDTFRVPIFTRQLVDRYLISGQKAIFEVIAEGFPSPEFKWEKDGLDVRPESHPRYIFATSATTGRATLTIPVVEKDDAGLYSCVAHNSVGRDRCACLIYVDGSGIQQKKAMSSAAGSTLDTDKLPPQPSKPQTVAPSGKIEVVTNLPKVIEITEGEELRLFCVVKSDTHLIPTWTKAGRTLTFDGRRRITRNLSGEMCLTIDQAMATDAGRYTLTITPSDATLAETMEPLVLNARVDINPKIRSRVRTSENKESKDSVRSTRSWSRRESSYTYTRTSKERSYLH</sequence>
<dbReference type="PROSITE" id="PS50835">
    <property type="entry name" value="IG_LIKE"/>
    <property type="match status" value="11"/>
</dbReference>
<keyword evidence="10" id="KW-1185">Reference proteome</keyword>
<name>A0A564Y8V9_HYMDI</name>
<evidence type="ECO:0000256" key="3">
    <source>
        <dbReference type="ARBA" id="ARBA00023157"/>
    </source>
</evidence>
<dbReference type="Gene3D" id="1.10.510.10">
    <property type="entry name" value="Transferase(Phosphotransferase) domain 1"/>
    <property type="match status" value="1"/>
</dbReference>
<feature type="domain" description="Ig-like" evidence="7">
    <location>
        <begin position="1080"/>
        <end position="1167"/>
    </location>
</feature>
<dbReference type="InterPro" id="IPR036116">
    <property type="entry name" value="FN3_sf"/>
</dbReference>
<feature type="domain" description="Fibronectin type-III" evidence="8">
    <location>
        <begin position="2534"/>
        <end position="2639"/>
    </location>
</feature>
<keyword evidence="3" id="KW-1015">Disulfide bond</keyword>
<evidence type="ECO:0000313" key="10">
    <source>
        <dbReference type="Proteomes" id="UP000321570"/>
    </source>
</evidence>
<dbReference type="SUPFAM" id="SSF48726">
    <property type="entry name" value="Immunoglobulin"/>
    <property type="match status" value="14"/>
</dbReference>
<evidence type="ECO:0000256" key="2">
    <source>
        <dbReference type="ARBA" id="ARBA00022737"/>
    </source>
</evidence>
<feature type="domain" description="Ig-like" evidence="7">
    <location>
        <begin position="4871"/>
        <end position="4982"/>
    </location>
</feature>
<dbReference type="SMART" id="SM00060">
    <property type="entry name" value="FN3"/>
    <property type="match status" value="29"/>
</dbReference>
<feature type="region of interest" description="Disordered" evidence="5">
    <location>
        <begin position="1965"/>
        <end position="1984"/>
    </location>
</feature>
<reference evidence="9 10" key="1">
    <citation type="submission" date="2019-07" db="EMBL/GenBank/DDBJ databases">
        <authorList>
            <person name="Jastrzebski P J."/>
            <person name="Paukszto L."/>
            <person name="Jastrzebski P J."/>
        </authorList>
    </citation>
    <scope>NUCLEOTIDE SEQUENCE [LARGE SCALE GENOMIC DNA]</scope>
    <source>
        <strain evidence="9 10">WMS-il1</strain>
    </source>
</reference>
<feature type="domain" description="Ig-like" evidence="7">
    <location>
        <begin position="168"/>
        <end position="263"/>
    </location>
</feature>
<dbReference type="InterPro" id="IPR011009">
    <property type="entry name" value="Kinase-like_dom_sf"/>
</dbReference>
<dbReference type="InterPro" id="IPR003961">
    <property type="entry name" value="FN3_dom"/>
</dbReference>
<dbReference type="Proteomes" id="UP000321570">
    <property type="component" value="Unassembled WGS sequence"/>
</dbReference>
<feature type="domain" description="Fibronectin type-III" evidence="8">
    <location>
        <begin position="4150"/>
        <end position="4262"/>
    </location>
</feature>
<feature type="domain" description="Fibronectin type-III" evidence="8">
    <location>
        <begin position="980"/>
        <end position="1073"/>
    </location>
</feature>
<dbReference type="PROSITE" id="PS50011">
    <property type="entry name" value="PROTEIN_KINASE_DOM"/>
    <property type="match status" value="1"/>
</dbReference>
<feature type="domain" description="Ig-like" evidence="7">
    <location>
        <begin position="6201"/>
        <end position="6294"/>
    </location>
</feature>
<feature type="domain" description="Fibronectin type-III" evidence="8">
    <location>
        <begin position="2319"/>
        <end position="2424"/>
    </location>
</feature>
<evidence type="ECO:0000256" key="1">
    <source>
        <dbReference type="ARBA" id="ARBA00006692"/>
    </source>
</evidence>
<dbReference type="SMART" id="SM00408">
    <property type="entry name" value="IGc2"/>
    <property type="match status" value="8"/>
</dbReference>
<keyword evidence="2" id="KW-0677">Repeat</keyword>
<dbReference type="InterPro" id="IPR036179">
    <property type="entry name" value="Ig-like_dom_sf"/>
</dbReference>
<dbReference type="InterPro" id="IPR013098">
    <property type="entry name" value="Ig_I-set"/>
</dbReference>
<dbReference type="SUPFAM" id="SSF56112">
    <property type="entry name" value="Protein kinase-like (PK-like)"/>
    <property type="match status" value="1"/>
</dbReference>
<feature type="domain" description="Fibronectin type-III" evidence="8">
    <location>
        <begin position="2204"/>
        <end position="2311"/>
    </location>
</feature>
<feature type="domain" description="Fibronectin type-III" evidence="8">
    <location>
        <begin position="1664"/>
        <end position="1774"/>
    </location>
</feature>
<feature type="domain" description="Fibronectin type-III" evidence="8">
    <location>
        <begin position="3595"/>
        <end position="3708"/>
    </location>
</feature>
<feature type="domain" description="Protein kinase" evidence="6">
    <location>
        <begin position="5237"/>
        <end position="5519"/>
    </location>
</feature>
<dbReference type="PANTHER" id="PTHR13817:SF151">
    <property type="entry name" value="TITIN"/>
    <property type="match status" value="1"/>
</dbReference>
<dbReference type="Pfam" id="PF00069">
    <property type="entry name" value="Pkinase"/>
    <property type="match status" value="1"/>
</dbReference>
<feature type="domain" description="Ig-like" evidence="7">
    <location>
        <begin position="1172"/>
        <end position="1287"/>
    </location>
</feature>
<feature type="domain" description="Fibronectin type-III" evidence="8">
    <location>
        <begin position="466"/>
        <end position="571"/>
    </location>
</feature>
<evidence type="ECO:0000259" key="8">
    <source>
        <dbReference type="PROSITE" id="PS50853"/>
    </source>
</evidence>
<feature type="region of interest" description="Disordered" evidence="5">
    <location>
        <begin position="1493"/>
        <end position="1543"/>
    </location>
</feature>
<accession>A0A564Y8V9</accession>
<evidence type="ECO:0000259" key="6">
    <source>
        <dbReference type="PROSITE" id="PS50011"/>
    </source>
</evidence>
<gene>
    <name evidence="9" type="ORF">WMSIL1_LOCUS3538</name>
</gene>
<dbReference type="GO" id="GO:0045214">
    <property type="term" value="P:sarcomere organization"/>
    <property type="evidence" value="ECO:0007669"/>
    <property type="project" value="TreeGrafter"/>
</dbReference>
<feature type="domain" description="Ig-like" evidence="7">
    <location>
        <begin position="6077"/>
        <end position="6182"/>
    </location>
</feature>
<dbReference type="InterPro" id="IPR050964">
    <property type="entry name" value="Striated_Muscle_Regulatory"/>
</dbReference>
<feature type="domain" description="Fibronectin type-III" evidence="8">
    <location>
        <begin position="2089"/>
        <end position="2200"/>
    </location>
</feature>
<dbReference type="GO" id="GO:0004672">
    <property type="term" value="F:protein kinase activity"/>
    <property type="evidence" value="ECO:0007669"/>
    <property type="project" value="InterPro"/>
</dbReference>
<dbReference type="InterPro" id="IPR007110">
    <property type="entry name" value="Ig-like_dom"/>
</dbReference>
<evidence type="ECO:0008006" key="11">
    <source>
        <dbReference type="Google" id="ProtNLM"/>
    </source>
</evidence>
<feature type="domain" description="Ig-like" evidence="7">
    <location>
        <begin position="5856"/>
        <end position="5950"/>
    </location>
</feature>
<dbReference type="SMART" id="SM00409">
    <property type="entry name" value="IG"/>
    <property type="match status" value="14"/>
</dbReference>
<dbReference type="PANTHER" id="PTHR13817">
    <property type="entry name" value="TITIN"/>
    <property type="match status" value="1"/>
</dbReference>
<dbReference type="Pfam" id="PF00041">
    <property type="entry name" value="fn3"/>
    <property type="match status" value="17"/>
</dbReference>
<feature type="domain" description="Fibronectin type-III" evidence="8">
    <location>
        <begin position="63"/>
        <end position="170"/>
    </location>
</feature>
<dbReference type="FunFam" id="2.60.40.10:FF:000032">
    <property type="entry name" value="palladin isoform X1"/>
    <property type="match status" value="3"/>
</dbReference>
<dbReference type="InterPro" id="IPR013783">
    <property type="entry name" value="Ig-like_fold"/>
</dbReference>
<dbReference type="SMART" id="SM00220">
    <property type="entry name" value="S_TKc"/>
    <property type="match status" value="1"/>
</dbReference>
<dbReference type="Pfam" id="PF07679">
    <property type="entry name" value="I-set"/>
    <property type="match status" value="9"/>
</dbReference>
<feature type="domain" description="Fibronectin type-III" evidence="8">
    <location>
        <begin position="1296"/>
        <end position="1402"/>
    </location>
</feature>
<feature type="domain" description="Fibronectin type-III" evidence="8">
    <location>
        <begin position="5106"/>
        <end position="5208"/>
    </location>
</feature>
<feature type="region of interest" description="Disordered" evidence="5">
    <location>
        <begin position="3052"/>
        <end position="3072"/>
    </location>
</feature>
<feature type="domain" description="Fibronectin type-III" evidence="8">
    <location>
        <begin position="3489"/>
        <end position="3587"/>
    </location>
</feature>
<dbReference type="FunFam" id="2.60.40.10:FF:000107">
    <property type="entry name" value="Myosin, light chain kinase a"/>
    <property type="match status" value="1"/>
</dbReference>